<dbReference type="AlphaFoldDB" id="A0A6N7W5E1"/>
<reference evidence="2 3" key="1">
    <citation type="submission" date="2019-08" db="EMBL/GenBank/DDBJ databases">
        <title>In-depth cultivation of the pig gut microbiome towards novel bacterial diversity and tailored functional studies.</title>
        <authorList>
            <person name="Wylensek D."/>
            <person name="Hitch T.C.A."/>
            <person name="Clavel T."/>
        </authorList>
    </citation>
    <scope>NUCLEOTIDE SEQUENCE [LARGE SCALE GENOMIC DNA]</scope>
    <source>
        <strain evidence="2 3">WCA-389-WT-23B</strain>
    </source>
</reference>
<dbReference type="PROSITE" id="PS50943">
    <property type="entry name" value="HTH_CROC1"/>
    <property type="match status" value="1"/>
</dbReference>
<dbReference type="SUPFAM" id="SSF47413">
    <property type="entry name" value="lambda repressor-like DNA-binding domains"/>
    <property type="match status" value="1"/>
</dbReference>
<dbReference type="InterPro" id="IPR001387">
    <property type="entry name" value="Cro/C1-type_HTH"/>
</dbReference>
<gene>
    <name evidence="2" type="ORF">FYJ45_19800</name>
</gene>
<comment type="caution">
    <text evidence="2">The sequence shown here is derived from an EMBL/GenBank/DDBJ whole genome shotgun (WGS) entry which is preliminary data.</text>
</comment>
<proteinExistence type="predicted"/>
<sequence>MKAHEKLAEAIEASPLSLEEIAERSHVTPTALRRYAEGKRIPRGPEIFNIAKVLDMDPKYMPGHPNNPARKDQASKLRNLVGLQRQKEGKKGPGFCSLIMATCPEPEPENQTEEACGRCPLAKMAKEYREKAEKIDREGRGIRY</sequence>
<dbReference type="Proteomes" id="UP000436047">
    <property type="component" value="Unassembled WGS sequence"/>
</dbReference>
<dbReference type="RefSeq" id="WP_154466915.1">
    <property type="nucleotide sequence ID" value="NZ_VUMI01000038.1"/>
</dbReference>
<dbReference type="GO" id="GO:0003677">
    <property type="term" value="F:DNA binding"/>
    <property type="evidence" value="ECO:0007669"/>
    <property type="project" value="InterPro"/>
</dbReference>
<evidence type="ECO:0000313" key="2">
    <source>
        <dbReference type="EMBL" id="MSS90441.1"/>
    </source>
</evidence>
<feature type="domain" description="HTH cro/C1-type" evidence="1">
    <location>
        <begin position="16"/>
        <end position="61"/>
    </location>
</feature>
<protein>
    <submittedName>
        <fullName evidence="2">Helix-turn-helix transcriptional regulator</fullName>
    </submittedName>
</protein>
<accession>A0A6N7W5E1</accession>
<dbReference type="EMBL" id="VUMI01000038">
    <property type="protein sequence ID" value="MSS90441.1"/>
    <property type="molecule type" value="Genomic_DNA"/>
</dbReference>
<dbReference type="Pfam" id="PF01381">
    <property type="entry name" value="HTH_3"/>
    <property type="match status" value="1"/>
</dbReference>
<dbReference type="Gene3D" id="1.10.260.40">
    <property type="entry name" value="lambda repressor-like DNA-binding domains"/>
    <property type="match status" value="1"/>
</dbReference>
<name>A0A6N7W5E1_9FIRM</name>
<dbReference type="CDD" id="cd00093">
    <property type="entry name" value="HTH_XRE"/>
    <property type="match status" value="1"/>
</dbReference>
<dbReference type="SMART" id="SM00530">
    <property type="entry name" value="HTH_XRE"/>
    <property type="match status" value="1"/>
</dbReference>
<evidence type="ECO:0000313" key="3">
    <source>
        <dbReference type="Proteomes" id="UP000436047"/>
    </source>
</evidence>
<dbReference type="GeneID" id="86055279"/>
<keyword evidence="3" id="KW-1185">Reference proteome</keyword>
<organism evidence="2 3">
    <name type="scientific">Eisenbergiella porci</name>
    <dbReference type="NCBI Taxonomy" id="2652274"/>
    <lineage>
        <taxon>Bacteria</taxon>
        <taxon>Bacillati</taxon>
        <taxon>Bacillota</taxon>
        <taxon>Clostridia</taxon>
        <taxon>Lachnospirales</taxon>
        <taxon>Lachnospiraceae</taxon>
        <taxon>Eisenbergiella</taxon>
    </lineage>
</organism>
<dbReference type="InterPro" id="IPR010982">
    <property type="entry name" value="Lambda_DNA-bd_dom_sf"/>
</dbReference>
<evidence type="ECO:0000259" key="1">
    <source>
        <dbReference type="PROSITE" id="PS50943"/>
    </source>
</evidence>